<sequence length="402" mass="42964">MNCLSEINLRYRYLCAMAAAAAGRNAYFVLVAWIVVDASRSPAVVAVLLAAGSIAEFLTTNLGGSAADRFDRRLTCLVCDIFRLIIMGATFAGLACFDPIPVLVVSWLAYAVVDRTYLTALQALIPSIAAAERLMAFNSMSYIAMQVGNLLAALSTGILLVMVPERFGVLVPLFCFALSFVAISSRSWLVIRETGRKPIVRLRLSDVVPTALPSGPLLTSAAIYALIYAMGMLVNALASTLVIQQLKGTALDFSYPEAAWAAGSVAGCIGLLFLEPRSHRLVSHLALSGFILTGFILLQGLTMTIVQMTMLGVSYNVARVIIDVQVQRSVPSHMLGRARSQIHTLCVAIGLAVYGLIAVVGPGVEPSIILGCFGIVLMTVAFLIFCVSQRRETTAEGPRLSP</sequence>
<evidence type="ECO:0000313" key="9">
    <source>
        <dbReference type="Proteomes" id="UP000183063"/>
    </source>
</evidence>
<feature type="transmembrane region" description="Helical" evidence="6">
    <location>
        <begin position="281"/>
        <end position="298"/>
    </location>
</feature>
<dbReference type="Gene3D" id="1.20.1250.20">
    <property type="entry name" value="MFS general substrate transporter like domains"/>
    <property type="match status" value="1"/>
</dbReference>
<evidence type="ECO:0000256" key="2">
    <source>
        <dbReference type="ARBA" id="ARBA00022475"/>
    </source>
</evidence>
<dbReference type="PANTHER" id="PTHR23513">
    <property type="entry name" value="INTEGRAL MEMBRANE EFFLUX PROTEIN-RELATED"/>
    <property type="match status" value="1"/>
</dbReference>
<dbReference type="InterPro" id="IPR011701">
    <property type="entry name" value="MFS"/>
</dbReference>
<evidence type="ECO:0000256" key="4">
    <source>
        <dbReference type="ARBA" id="ARBA00022989"/>
    </source>
</evidence>
<dbReference type="PANTHER" id="PTHR23513:SF11">
    <property type="entry name" value="STAPHYLOFERRIN A TRANSPORTER"/>
    <property type="match status" value="1"/>
</dbReference>
<dbReference type="Proteomes" id="UP000198939">
    <property type="component" value="Unassembled WGS sequence"/>
</dbReference>
<accession>A0A1H8H1N1</accession>
<dbReference type="SUPFAM" id="SSF103473">
    <property type="entry name" value="MFS general substrate transporter"/>
    <property type="match status" value="1"/>
</dbReference>
<keyword evidence="4 6" id="KW-1133">Transmembrane helix</keyword>
<dbReference type="GO" id="GO:0005886">
    <property type="term" value="C:plasma membrane"/>
    <property type="evidence" value="ECO:0007669"/>
    <property type="project" value="UniProtKB-SubCell"/>
</dbReference>
<feature type="transmembrane region" description="Helical" evidence="6">
    <location>
        <begin position="212"/>
        <end position="238"/>
    </location>
</feature>
<dbReference type="EMBL" id="FNXB01000007">
    <property type="protein sequence ID" value="SEH63827.1"/>
    <property type="molecule type" value="Genomic_DNA"/>
</dbReference>
<dbReference type="OrthoDB" id="8050518at2"/>
<dbReference type="GO" id="GO:0022857">
    <property type="term" value="F:transmembrane transporter activity"/>
    <property type="evidence" value="ECO:0007669"/>
    <property type="project" value="InterPro"/>
</dbReference>
<name>A0A1H8H1N1_9HYPH</name>
<feature type="transmembrane region" description="Helical" evidence="6">
    <location>
        <begin position="169"/>
        <end position="191"/>
    </location>
</feature>
<comment type="subcellular location">
    <subcellularLocation>
        <location evidence="1">Cell membrane</location>
        <topology evidence="1">Multi-pass membrane protein</topology>
    </subcellularLocation>
</comment>
<evidence type="ECO:0000256" key="1">
    <source>
        <dbReference type="ARBA" id="ARBA00004651"/>
    </source>
</evidence>
<evidence type="ECO:0000256" key="6">
    <source>
        <dbReference type="SAM" id="Phobius"/>
    </source>
</evidence>
<keyword evidence="5 6" id="KW-0472">Membrane</keyword>
<feature type="transmembrane region" description="Helical" evidence="6">
    <location>
        <begin position="12"/>
        <end position="36"/>
    </location>
</feature>
<feature type="transmembrane region" description="Helical" evidence="6">
    <location>
        <begin position="367"/>
        <end position="387"/>
    </location>
</feature>
<feature type="transmembrane region" description="Helical" evidence="6">
    <location>
        <begin position="342"/>
        <end position="361"/>
    </location>
</feature>
<keyword evidence="2" id="KW-1003">Cell membrane</keyword>
<organism evidence="7 9">
    <name type="scientific">Rhizobium tibeticum</name>
    <dbReference type="NCBI Taxonomy" id="501024"/>
    <lineage>
        <taxon>Bacteria</taxon>
        <taxon>Pseudomonadati</taxon>
        <taxon>Pseudomonadota</taxon>
        <taxon>Alphaproteobacteria</taxon>
        <taxon>Hyphomicrobiales</taxon>
        <taxon>Rhizobiaceae</taxon>
        <taxon>Rhizobium/Agrobacterium group</taxon>
        <taxon>Rhizobium</taxon>
    </lineage>
</organism>
<feature type="transmembrane region" description="Helical" evidence="6">
    <location>
        <begin position="258"/>
        <end position="274"/>
    </location>
</feature>
<evidence type="ECO:0000313" key="7">
    <source>
        <dbReference type="EMBL" id="SEH63827.1"/>
    </source>
</evidence>
<reference evidence="9" key="1">
    <citation type="submission" date="2016-10" db="EMBL/GenBank/DDBJ databases">
        <authorList>
            <person name="Wibberg D."/>
        </authorList>
    </citation>
    <scope>NUCLEOTIDE SEQUENCE [LARGE SCALE GENOMIC DNA]</scope>
</reference>
<dbReference type="STRING" id="501024.RTCCBAU85039_1524"/>
<dbReference type="InterPro" id="IPR036259">
    <property type="entry name" value="MFS_trans_sf"/>
</dbReference>
<evidence type="ECO:0000313" key="8">
    <source>
        <dbReference type="EMBL" id="SEN50146.1"/>
    </source>
</evidence>
<proteinExistence type="predicted"/>
<keyword evidence="10" id="KW-1185">Reference proteome</keyword>
<feature type="transmembrane region" description="Helical" evidence="6">
    <location>
        <begin position="142"/>
        <end position="163"/>
    </location>
</feature>
<evidence type="ECO:0000256" key="3">
    <source>
        <dbReference type="ARBA" id="ARBA00022692"/>
    </source>
</evidence>
<evidence type="ECO:0000256" key="5">
    <source>
        <dbReference type="ARBA" id="ARBA00023136"/>
    </source>
</evidence>
<dbReference type="AlphaFoldDB" id="A0A1H8H1N1"/>
<gene>
    <name evidence="7" type="ORF">RTCCBAU85039_1524</name>
    <name evidence="8" type="ORF">SAMN05216228_100516</name>
</gene>
<dbReference type="Proteomes" id="UP000183063">
    <property type="component" value="Unassembled WGS sequence"/>
</dbReference>
<keyword evidence="3 6" id="KW-0812">Transmembrane</keyword>
<dbReference type="EMBL" id="FOCV01000005">
    <property type="protein sequence ID" value="SEN50146.1"/>
    <property type="molecule type" value="Genomic_DNA"/>
</dbReference>
<reference evidence="8 10" key="2">
    <citation type="submission" date="2016-10" db="EMBL/GenBank/DDBJ databases">
        <authorList>
            <person name="Varghese N."/>
            <person name="Submissions S."/>
        </authorList>
    </citation>
    <scope>NUCLEOTIDE SEQUENCE [LARGE SCALE GENOMIC DNA]</scope>
    <source>
        <strain evidence="8 10">CGMCC 1.7071</strain>
    </source>
</reference>
<protein>
    <submittedName>
        <fullName evidence="7">Enterobactin exporter EntS</fullName>
    </submittedName>
    <submittedName>
        <fullName evidence="8">Major Facilitator Superfamily protein</fullName>
    </submittedName>
</protein>
<evidence type="ECO:0000313" key="10">
    <source>
        <dbReference type="Proteomes" id="UP000198939"/>
    </source>
</evidence>
<feature type="transmembrane region" description="Helical" evidence="6">
    <location>
        <begin position="42"/>
        <end position="62"/>
    </location>
</feature>
<reference evidence="7" key="3">
    <citation type="submission" date="2016-10" db="EMBL/GenBank/DDBJ databases">
        <authorList>
            <person name="de Groot N.N."/>
        </authorList>
    </citation>
    <scope>NUCLEOTIDE SEQUENCE [LARGE SCALE GENOMIC DNA]</scope>
    <source>
        <strain evidence="7">CCBAU85039</strain>
    </source>
</reference>
<dbReference type="Pfam" id="PF07690">
    <property type="entry name" value="MFS_1"/>
    <property type="match status" value="1"/>
</dbReference>